<evidence type="ECO:0000256" key="1">
    <source>
        <dbReference type="ARBA" id="ARBA00004141"/>
    </source>
</evidence>
<feature type="transmembrane region" description="Helical" evidence="5">
    <location>
        <begin position="119"/>
        <end position="136"/>
    </location>
</feature>
<organism evidence="7 8">
    <name type="scientific">Kytococcus schroeteri</name>
    <dbReference type="NCBI Taxonomy" id="138300"/>
    <lineage>
        <taxon>Bacteria</taxon>
        <taxon>Bacillati</taxon>
        <taxon>Actinomycetota</taxon>
        <taxon>Actinomycetes</taxon>
        <taxon>Micrococcales</taxon>
        <taxon>Kytococcaceae</taxon>
        <taxon>Kytococcus</taxon>
    </lineage>
</organism>
<name>A0A2I1P8B7_9MICO</name>
<evidence type="ECO:0000256" key="3">
    <source>
        <dbReference type="ARBA" id="ARBA00022989"/>
    </source>
</evidence>
<protein>
    <submittedName>
        <fullName evidence="7">FUSC family protein</fullName>
    </submittedName>
</protein>
<evidence type="ECO:0000259" key="6">
    <source>
        <dbReference type="Pfam" id="PF13515"/>
    </source>
</evidence>
<keyword evidence="2 5" id="KW-0812">Transmembrane</keyword>
<feature type="domain" description="Integral membrane bound transporter" evidence="6">
    <location>
        <begin position="202"/>
        <end position="327"/>
    </location>
</feature>
<dbReference type="OrthoDB" id="4989419at2"/>
<dbReference type="AlphaFoldDB" id="A0A2I1P8B7"/>
<evidence type="ECO:0000256" key="2">
    <source>
        <dbReference type="ARBA" id="ARBA00022692"/>
    </source>
</evidence>
<feature type="transmembrane region" description="Helical" evidence="5">
    <location>
        <begin position="70"/>
        <end position="88"/>
    </location>
</feature>
<dbReference type="GO" id="GO:0016020">
    <property type="term" value="C:membrane"/>
    <property type="evidence" value="ECO:0007669"/>
    <property type="project" value="UniProtKB-SubCell"/>
</dbReference>
<comment type="subcellular location">
    <subcellularLocation>
        <location evidence="1">Membrane</location>
        <topology evidence="1">Multi-pass membrane protein</topology>
    </subcellularLocation>
</comment>
<gene>
    <name evidence="7" type="ORF">CYJ76_10720</name>
</gene>
<accession>A0A2I1P8B7</accession>
<keyword evidence="3 5" id="KW-1133">Transmembrane helix</keyword>
<dbReference type="InterPro" id="IPR049453">
    <property type="entry name" value="Memb_transporter_dom"/>
</dbReference>
<dbReference type="RefSeq" id="WP_101850074.1">
    <property type="nucleotide sequence ID" value="NZ_PKIZ01000025.1"/>
</dbReference>
<dbReference type="Proteomes" id="UP000234206">
    <property type="component" value="Unassembled WGS sequence"/>
</dbReference>
<dbReference type="Pfam" id="PF13515">
    <property type="entry name" value="FUSC_2"/>
    <property type="match status" value="1"/>
</dbReference>
<evidence type="ECO:0000256" key="5">
    <source>
        <dbReference type="SAM" id="Phobius"/>
    </source>
</evidence>
<proteinExistence type="predicted"/>
<keyword evidence="8" id="KW-1185">Reference proteome</keyword>
<keyword evidence="4 5" id="KW-0472">Membrane</keyword>
<evidence type="ECO:0000256" key="4">
    <source>
        <dbReference type="ARBA" id="ARBA00023136"/>
    </source>
</evidence>
<feature type="transmembrane region" description="Helical" evidence="5">
    <location>
        <begin position="94"/>
        <end position="112"/>
    </location>
</feature>
<comment type="caution">
    <text evidence="7">The sequence shown here is derived from an EMBL/GenBank/DDBJ whole genome shotgun (WGS) entry which is preliminary data.</text>
</comment>
<dbReference type="EMBL" id="PKIZ01000025">
    <property type="protein sequence ID" value="PKZ40885.1"/>
    <property type="molecule type" value="Genomic_DNA"/>
</dbReference>
<feature type="transmembrane region" description="Helical" evidence="5">
    <location>
        <begin position="285"/>
        <end position="302"/>
    </location>
</feature>
<sequence length="354" mass="37336">MPHAVREMLQVAPGERDLVPAVRIALSVAIPLVVLVATGHKDLSIYASFGAFTSLYARHRPTRERLRDQLRAGSMFVVSVGLGALVALSGAGDWAPLVLTALVAGVGSALAAGWNLHPAGALFFMFASGAVASMGPDAVAPPLLAMGVAAASATLSVVLGVLWRYVGEGPRDVRTPPAPADPLTRAQLVAHGGRFLAASTLSGLLGAASGMSHAYWAQIASAAPIAAPTHRARLQRGVQRMIGTIGGVGVTAFVLSMQLQVWHLVVFVVLFQWLAEMFIGRNYSVALLFVTPLALLMIQLSHPTDTSDLLQARAIETVIGALCGMVVVYLWRTAAERRADRAVMAMLRRASRDD</sequence>
<evidence type="ECO:0000313" key="8">
    <source>
        <dbReference type="Proteomes" id="UP000234206"/>
    </source>
</evidence>
<reference evidence="7 8" key="1">
    <citation type="submission" date="2017-12" db="EMBL/GenBank/DDBJ databases">
        <title>Phylogenetic diversity of female urinary microbiome.</title>
        <authorList>
            <person name="Thomas-White K."/>
            <person name="Wolfe A.J."/>
        </authorList>
    </citation>
    <scope>NUCLEOTIDE SEQUENCE [LARGE SCALE GENOMIC DNA]</scope>
    <source>
        <strain evidence="7 8">UMB1298</strain>
    </source>
</reference>
<evidence type="ECO:0000313" key="7">
    <source>
        <dbReference type="EMBL" id="PKZ40885.1"/>
    </source>
</evidence>
<feature type="transmembrane region" description="Helical" evidence="5">
    <location>
        <begin position="142"/>
        <end position="166"/>
    </location>
</feature>
<feature type="transmembrane region" description="Helical" evidence="5">
    <location>
        <begin position="314"/>
        <end position="331"/>
    </location>
</feature>